<reference evidence="4 5" key="1">
    <citation type="submission" date="2024-01" db="EMBL/GenBank/DDBJ databases">
        <title>A telomere-to-telomere, gap-free genome of sweet tea (Lithocarpus litseifolius).</title>
        <authorList>
            <person name="Zhou J."/>
        </authorList>
    </citation>
    <scope>NUCLEOTIDE SEQUENCE [LARGE SCALE GENOMIC DNA]</scope>
    <source>
        <strain evidence="4">Zhou-2022a</strain>
        <tissue evidence="4">Leaf</tissue>
    </source>
</reference>
<evidence type="ECO:0000259" key="3">
    <source>
        <dbReference type="Pfam" id="PF14111"/>
    </source>
</evidence>
<feature type="compositionally biased region" description="Basic and acidic residues" evidence="1">
    <location>
        <begin position="325"/>
        <end position="334"/>
    </location>
</feature>
<dbReference type="GO" id="GO:0003824">
    <property type="term" value="F:catalytic activity"/>
    <property type="evidence" value="ECO:0007669"/>
    <property type="project" value="InterPro"/>
</dbReference>
<dbReference type="InterPro" id="IPR005135">
    <property type="entry name" value="Endo/exonuclease/phosphatase"/>
</dbReference>
<dbReference type="PANTHER" id="PTHR33710">
    <property type="entry name" value="BNAC02G09200D PROTEIN"/>
    <property type="match status" value="1"/>
</dbReference>
<feature type="region of interest" description="Disordered" evidence="1">
    <location>
        <begin position="312"/>
        <end position="334"/>
    </location>
</feature>
<dbReference type="Pfam" id="PF14111">
    <property type="entry name" value="DUF4283"/>
    <property type="match status" value="1"/>
</dbReference>
<gene>
    <name evidence="4" type="ORF">SO802_014963</name>
</gene>
<feature type="domain" description="Endonuclease/exonuclease/phosphatase" evidence="2">
    <location>
        <begin position="526"/>
        <end position="691"/>
    </location>
</feature>
<dbReference type="SUPFAM" id="SSF56219">
    <property type="entry name" value="DNase I-like"/>
    <property type="match status" value="1"/>
</dbReference>
<dbReference type="Gene3D" id="3.60.10.10">
    <property type="entry name" value="Endonuclease/exonuclease/phosphatase"/>
    <property type="match status" value="1"/>
</dbReference>
<evidence type="ECO:0000256" key="1">
    <source>
        <dbReference type="SAM" id="MobiDB-lite"/>
    </source>
</evidence>
<organism evidence="4 5">
    <name type="scientific">Lithocarpus litseifolius</name>
    <dbReference type="NCBI Taxonomy" id="425828"/>
    <lineage>
        <taxon>Eukaryota</taxon>
        <taxon>Viridiplantae</taxon>
        <taxon>Streptophyta</taxon>
        <taxon>Embryophyta</taxon>
        <taxon>Tracheophyta</taxon>
        <taxon>Spermatophyta</taxon>
        <taxon>Magnoliopsida</taxon>
        <taxon>eudicotyledons</taxon>
        <taxon>Gunneridae</taxon>
        <taxon>Pentapetalae</taxon>
        <taxon>rosids</taxon>
        <taxon>fabids</taxon>
        <taxon>Fagales</taxon>
        <taxon>Fagaceae</taxon>
        <taxon>Lithocarpus</taxon>
    </lineage>
</organism>
<dbReference type="Pfam" id="PF03372">
    <property type="entry name" value="Exo_endo_phos"/>
    <property type="match status" value="1"/>
</dbReference>
<dbReference type="EMBL" id="JAZDWU010000005">
    <property type="protein sequence ID" value="KAL0001182.1"/>
    <property type="molecule type" value="Genomic_DNA"/>
</dbReference>
<keyword evidence="5" id="KW-1185">Reference proteome</keyword>
<evidence type="ECO:0000313" key="5">
    <source>
        <dbReference type="Proteomes" id="UP001459277"/>
    </source>
</evidence>
<evidence type="ECO:0000259" key="2">
    <source>
        <dbReference type="Pfam" id="PF03372"/>
    </source>
</evidence>
<dbReference type="InterPro" id="IPR036691">
    <property type="entry name" value="Endo/exonu/phosph_ase_sf"/>
</dbReference>
<protein>
    <recommendedName>
        <fullName evidence="6">DUF4283 domain-containing protein</fullName>
    </recommendedName>
</protein>
<name>A0AAW2CSZ6_9ROSI</name>
<dbReference type="Proteomes" id="UP001459277">
    <property type="component" value="Unassembled WGS sequence"/>
</dbReference>
<feature type="compositionally biased region" description="Gly residues" evidence="1">
    <location>
        <begin position="314"/>
        <end position="324"/>
    </location>
</feature>
<evidence type="ECO:0000313" key="4">
    <source>
        <dbReference type="EMBL" id="KAL0001182.1"/>
    </source>
</evidence>
<dbReference type="AlphaFoldDB" id="A0AAW2CSZ6"/>
<dbReference type="PANTHER" id="PTHR33710:SF62">
    <property type="entry name" value="DUF4283 DOMAIN PROTEIN"/>
    <property type="match status" value="1"/>
</dbReference>
<accession>A0AAW2CSZ6</accession>
<sequence length="869" mass="99350">MALTMEREVKPGVFVDIFVVIPMQSIYFFSSSSHSMLLIASASFWEQSLKRRGRMAVVFGRVVEMVGNEVRVLDKGFPSFGNRAASYNGFCSLWMLGGKYSKMDDLTSRWMNLSLIEVEGSKVDLTRDKKKVGAVLAAKFFTRWNVNVEAVAKTFRPIWRTKGIFEVCDGNDNVLLIAFELEVDAEKVLQGQPWAFDRHLVAMQRYEGLTPAHHLVFKTATFWVQIHNLPFQLLTVEAALSIEETIGQFGSWIRAPQLNHVKKTVVEVQGYDHQKRMKPQHNNSTEVHNDKLIPERPRRMEAPDSVVAVPLEVNGGGREGAGEGQRGELETRESRKQIPDFEEILQDIDDAIHNEPKMPISMHVDPEVSANLSVSCCNLIDIAVMEADHVWENQTQVLNGKLMNTDVGIIHKNTAFNVGWTKMGLEGVKNKTKPSKSGIKGKQKLRPTCVSVVPLNKEAIKGDIDSSEGTWRKMATSDPCTNANHPLDVEVGSKRKSGCLNREVVEVEWMEEVKDRCKMKHGLIIPSDGNKGGLAMLWKEGIKVEVKTYSQEHVDVWIKGGWSENPWHLTGFYGNPDTLKRPKSWAKLKFLKGTSSLPWLVIGDFNEITGLTEKEGGRLRPRRQMEIFNDAINHCGLREVGFIGSKFTGLYQRVDGTQIRERLDRVLVTKEWSDFFPTAKLYHLSSPASDHLILSLHLVKKKRQKKFKKSFRFESMWLKDSRCVDIVKTAWEEGLRTGIDGFLRSCIERCRHDLDVWNKEEFGHVGRKIAELQRLSRMIRRPDLPKEIDRIRSNTGRPDYFGNRRRVFTTRNRFWRVSFGFPPLKPEKLETDRKISRFRPKIPNSGVNFPNPGEKTQILTIFHLDLVRF</sequence>
<proteinExistence type="predicted"/>
<feature type="domain" description="DUF4283" evidence="3">
    <location>
        <begin position="146"/>
        <end position="207"/>
    </location>
</feature>
<dbReference type="InterPro" id="IPR025558">
    <property type="entry name" value="DUF4283"/>
</dbReference>
<comment type="caution">
    <text evidence="4">The sequence shown here is derived from an EMBL/GenBank/DDBJ whole genome shotgun (WGS) entry which is preliminary data.</text>
</comment>
<evidence type="ECO:0008006" key="6">
    <source>
        <dbReference type="Google" id="ProtNLM"/>
    </source>
</evidence>